<evidence type="ECO:0000313" key="4">
    <source>
        <dbReference type="Proteomes" id="UP001172457"/>
    </source>
</evidence>
<accession>A0AA38U3A2</accession>
<organism evidence="3 4">
    <name type="scientific">Centaurea solstitialis</name>
    <name type="common">yellow star-thistle</name>
    <dbReference type="NCBI Taxonomy" id="347529"/>
    <lineage>
        <taxon>Eukaryota</taxon>
        <taxon>Viridiplantae</taxon>
        <taxon>Streptophyta</taxon>
        <taxon>Embryophyta</taxon>
        <taxon>Tracheophyta</taxon>
        <taxon>Spermatophyta</taxon>
        <taxon>Magnoliopsida</taxon>
        <taxon>eudicotyledons</taxon>
        <taxon>Gunneridae</taxon>
        <taxon>Pentapetalae</taxon>
        <taxon>asterids</taxon>
        <taxon>campanulids</taxon>
        <taxon>Asterales</taxon>
        <taxon>Asteraceae</taxon>
        <taxon>Carduoideae</taxon>
        <taxon>Cardueae</taxon>
        <taxon>Centaureinae</taxon>
        <taxon>Centaurea</taxon>
    </lineage>
</organism>
<protein>
    <recommendedName>
        <fullName evidence="2">HAT C-terminal dimerisation domain-containing protein</fullName>
    </recommendedName>
</protein>
<evidence type="ECO:0000259" key="2">
    <source>
        <dbReference type="Pfam" id="PF05699"/>
    </source>
</evidence>
<reference evidence="3" key="1">
    <citation type="submission" date="2023-03" db="EMBL/GenBank/DDBJ databases">
        <title>Chromosome-scale reference genome and RAD-based genetic map of yellow starthistle (Centaurea solstitialis) reveal putative structural variation and QTLs associated with invader traits.</title>
        <authorList>
            <person name="Reatini B."/>
            <person name="Cang F.A."/>
            <person name="Jiang Q."/>
            <person name="Mckibben M.T.W."/>
            <person name="Barker M.S."/>
            <person name="Rieseberg L.H."/>
            <person name="Dlugosch K.M."/>
        </authorList>
    </citation>
    <scope>NUCLEOTIDE SEQUENCE</scope>
    <source>
        <strain evidence="3">CAN-66</strain>
        <tissue evidence="3">Leaf</tissue>
    </source>
</reference>
<dbReference type="Proteomes" id="UP001172457">
    <property type="component" value="Chromosome 1"/>
</dbReference>
<dbReference type="GO" id="GO:0046983">
    <property type="term" value="F:protein dimerization activity"/>
    <property type="evidence" value="ECO:0007669"/>
    <property type="project" value="InterPro"/>
</dbReference>
<dbReference type="InterPro" id="IPR012337">
    <property type="entry name" value="RNaseH-like_sf"/>
</dbReference>
<dbReference type="EMBL" id="JARYMX010000001">
    <property type="protein sequence ID" value="KAJ9565291.1"/>
    <property type="molecule type" value="Genomic_DNA"/>
</dbReference>
<feature type="compositionally biased region" description="Acidic residues" evidence="1">
    <location>
        <begin position="159"/>
        <end position="171"/>
    </location>
</feature>
<sequence length="171" mass="19528">MSLFNLPANKQSKRSRTITPTSELGNYMATNFIANMNFADFENFDILAWWKEKEGQFPILVVMTRDLLNVQPSTVASEFTFSVSGRVVSQRRYIWKTRRYRRSRLSPESVECCICLKDYLDGVAQMQHVTTLEDAINANLETSLENEEIELGISPPNEDGNDDGEEIAGYE</sequence>
<dbReference type="InterPro" id="IPR008906">
    <property type="entry name" value="HATC_C_dom"/>
</dbReference>
<keyword evidence="4" id="KW-1185">Reference proteome</keyword>
<dbReference type="Pfam" id="PF05699">
    <property type="entry name" value="Dimer_Tnp_hAT"/>
    <property type="match status" value="1"/>
</dbReference>
<feature type="domain" description="HAT C-terminal dimerisation" evidence="2">
    <location>
        <begin position="24"/>
        <end position="119"/>
    </location>
</feature>
<dbReference type="SUPFAM" id="SSF53098">
    <property type="entry name" value="Ribonuclease H-like"/>
    <property type="match status" value="1"/>
</dbReference>
<feature type="region of interest" description="Disordered" evidence="1">
    <location>
        <begin position="149"/>
        <end position="171"/>
    </location>
</feature>
<dbReference type="AlphaFoldDB" id="A0AA38U3A2"/>
<name>A0AA38U3A2_9ASTR</name>
<evidence type="ECO:0000313" key="3">
    <source>
        <dbReference type="EMBL" id="KAJ9565291.1"/>
    </source>
</evidence>
<gene>
    <name evidence="3" type="ORF">OSB04_001257</name>
</gene>
<dbReference type="PANTHER" id="PTHR23272:SF190">
    <property type="entry name" value="ZINC FINGER, BED-TYPE-RELATED"/>
    <property type="match status" value="1"/>
</dbReference>
<dbReference type="PANTHER" id="PTHR23272">
    <property type="entry name" value="BED FINGER-RELATED"/>
    <property type="match status" value="1"/>
</dbReference>
<evidence type="ECO:0000256" key="1">
    <source>
        <dbReference type="SAM" id="MobiDB-lite"/>
    </source>
</evidence>
<comment type="caution">
    <text evidence="3">The sequence shown here is derived from an EMBL/GenBank/DDBJ whole genome shotgun (WGS) entry which is preliminary data.</text>
</comment>
<proteinExistence type="predicted"/>